<dbReference type="OrthoDB" id="3190580at2"/>
<name>A0A261FC97_9BIFI</name>
<dbReference type="InterPro" id="IPR050153">
    <property type="entry name" value="Metal_Ion_Import_ABC"/>
</dbReference>
<organism evidence="3 4">
    <name type="scientific">Aeriscardovia aeriphila</name>
    <dbReference type="NCBI Taxonomy" id="218139"/>
    <lineage>
        <taxon>Bacteria</taxon>
        <taxon>Bacillati</taxon>
        <taxon>Actinomycetota</taxon>
        <taxon>Actinomycetes</taxon>
        <taxon>Bifidobacteriales</taxon>
        <taxon>Bifidobacteriaceae</taxon>
        <taxon>Aeriscardovia</taxon>
    </lineage>
</organism>
<protein>
    <submittedName>
        <fullName evidence="3">Abc-type cobalt transport system atpase component</fullName>
    </submittedName>
</protein>
<dbReference type="AlphaFoldDB" id="A0A261FC97"/>
<dbReference type="SUPFAM" id="SSF52540">
    <property type="entry name" value="P-loop containing nucleoside triphosphate hydrolases"/>
    <property type="match status" value="1"/>
</dbReference>
<dbReference type="EMBL" id="MWWU01000001">
    <property type="protein sequence ID" value="OZG56780.1"/>
    <property type="molecule type" value="Genomic_DNA"/>
</dbReference>
<dbReference type="GO" id="GO:0016887">
    <property type="term" value="F:ATP hydrolysis activity"/>
    <property type="evidence" value="ECO:0007669"/>
    <property type="project" value="InterPro"/>
</dbReference>
<evidence type="ECO:0000313" key="4">
    <source>
        <dbReference type="Proteomes" id="UP000228976"/>
    </source>
</evidence>
<keyword evidence="1" id="KW-0813">Transport</keyword>
<keyword evidence="4" id="KW-1185">Reference proteome</keyword>
<feature type="domain" description="ABC transporter" evidence="2">
    <location>
        <begin position="2"/>
        <end position="224"/>
    </location>
</feature>
<dbReference type="GO" id="GO:0005524">
    <property type="term" value="F:ATP binding"/>
    <property type="evidence" value="ECO:0007669"/>
    <property type="project" value="InterPro"/>
</dbReference>
<evidence type="ECO:0000259" key="2">
    <source>
        <dbReference type="PROSITE" id="PS50893"/>
    </source>
</evidence>
<evidence type="ECO:0000256" key="1">
    <source>
        <dbReference type="ARBA" id="ARBA00022448"/>
    </source>
</evidence>
<dbReference type="Gene3D" id="3.40.50.300">
    <property type="entry name" value="P-loop containing nucleotide triphosphate hydrolases"/>
    <property type="match status" value="1"/>
</dbReference>
<reference evidence="3 4" key="1">
    <citation type="journal article" date="2017" name="BMC Genomics">
        <title>Comparative genomic and phylogenomic analyses of the Bifidobacteriaceae family.</title>
        <authorList>
            <person name="Lugli G.A."/>
            <person name="Milani C."/>
            <person name="Turroni F."/>
            <person name="Duranti S."/>
            <person name="Mancabelli L."/>
            <person name="Mangifesta M."/>
            <person name="Ferrario C."/>
            <person name="Modesto M."/>
            <person name="Mattarelli P."/>
            <person name="Jiri K."/>
            <person name="van Sinderen D."/>
            <person name="Ventura M."/>
        </authorList>
    </citation>
    <scope>NUCLEOTIDE SEQUENCE [LARGE SCALE GENOMIC DNA]</scope>
    <source>
        <strain evidence="3 4">LMG 21773</strain>
    </source>
</reference>
<dbReference type="Proteomes" id="UP000228976">
    <property type="component" value="Unassembled WGS sequence"/>
</dbReference>
<dbReference type="RefSeq" id="WP_094689218.1">
    <property type="nucleotide sequence ID" value="NZ_JACBYZ010000001.1"/>
</dbReference>
<proteinExistence type="predicted"/>
<dbReference type="PANTHER" id="PTHR42734">
    <property type="entry name" value="METAL TRANSPORT SYSTEM ATP-BINDING PROTEIN TM_0124-RELATED"/>
    <property type="match status" value="1"/>
</dbReference>
<dbReference type="Pfam" id="PF00005">
    <property type="entry name" value="ABC_tran"/>
    <property type="match status" value="1"/>
</dbReference>
<dbReference type="InterPro" id="IPR027417">
    <property type="entry name" value="P-loop_NTPase"/>
</dbReference>
<accession>A0A261FC97</accession>
<gene>
    <name evidence="3" type="ORF">AEAE_0089</name>
</gene>
<evidence type="ECO:0000313" key="3">
    <source>
        <dbReference type="EMBL" id="OZG56780.1"/>
    </source>
</evidence>
<comment type="caution">
    <text evidence="3">The sequence shown here is derived from an EMBL/GenBank/DDBJ whole genome shotgun (WGS) entry which is preliminary data.</text>
</comment>
<dbReference type="PROSITE" id="PS50893">
    <property type="entry name" value="ABC_TRANSPORTER_2"/>
    <property type="match status" value="1"/>
</dbReference>
<dbReference type="InterPro" id="IPR003439">
    <property type="entry name" value="ABC_transporter-like_ATP-bd"/>
</dbReference>
<sequence>MVRPVFQVSQIPFAHDCVNLVIGRNGIGKTTLLDTLAGEIDENGNDTQSVRPNTAYITQNHGLFESLTVSEQIDIIRQIDGISGPEAAGNSPDVLNKLIQILEPHRKTRMGMLSGGQAQIVSVWSACMLNRELYLFDEPLSGVDPYNATLIADAITSLLPTPGSDSQQLQKTMQRTVVVTLHSMEQIFLFGDPWLIIVSDEGMRGTGLTEQGSMEEQAGLSTPRIRAGKASSFLKRENAHQSSDIFRNLLGQE</sequence>